<comment type="caution">
    <text evidence="1">The sequence shown here is derived from an EMBL/GenBank/DDBJ whole genome shotgun (WGS) entry which is preliminary data.</text>
</comment>
<dbReference type="PANTHER" id="PTHR43235:SF1">
    <property type="entry name" value="GLUTAMINE AMIDOTRANSFERASE PB2B2.05-RELATED"/>
    <property type="match status" value="1"/>
</dbReference>
<accession>A0A8J2TV17</accession>
<dbReference type="GO" id="GO:0006598">
    <property type="term" value="P:polyamine catabolic process"/>
    <property type="evidence" value="ECO:0007669"/>
    <property type="project" value="TreeGrafter"/>
</dbReference>
<dbReference type="PROSITE" id="PS51273">
    <property type="entry name" value="GATASE_TYPE_1"/>
    <property type="match status" value="1"/>
</dbReference>
<proteinExistence type="predicted"/>
<evidence type="ECO:0000313" key="1">
    <source>
        <dbReference type="EMBL" id="GGA02566.1"/>
    </source>
</evidence>
<dbReference type="GO" id="GO:0033969">
    <property type="term" value="F:gamma-glutamyl-gamma-aminobutyrate hydrolase activity"/>
    <property type="evidence" value="ECO:0007669"/>
    <property type="project" value="TreeGrafter"/>
</dbReference>
<dbReference type="SUPFAM" id="SSF52317">
    <property type="entry name" value="Class I glutamine amidotransferase-like"/>
    <property type="match status" value="1"/>
</dbReference>
<dbReference type="EMBL" id="BMFY01000001">
    <property type="protein sequence ID" value="GGA02566.1"/>
    <property type="molecule type" value="Genomic_DNA"/>
</dbReference>
<dbReference type="InterPro" id="IPR044668">
    <property type="entry name" value="PuuD-like"/>
</dbReference>
<dbReference type="InterPro" id="IPR029062">
    <property type="entry name" value="Class_I_gatase-like"/>
</dbReference>
<dbReference type="Gene3D" id="3.40.50.880">
    <property type="match status" value="1"/>
</dbReference>
<gene>
    <name evidence="1" type="ORF">GCM10011333_01410</name>
</gene>
<keyword evidence="2" id="KW-1185">Reference proteome</keyword>
<dbReference type="Pfam" id="PF07722">
    <property type="entry name" value="Peptidase_C26"/>
    <property type="match status" value="1"/>
</dbReference>
<dbReference type="AlphaFoldDB" id="A0A8J2TV17"/>
<sequence length="250" mass="26702">MPVIGVTADLATLEEFTHWRVMLQGIAELQAVPLLIDREQAGGVRQWVGRIDGLLLSGGGDVAPLRYGHADADAFTANVSVLRDDFEESLYRTAVNLGVPVLAICRGMQLVNVIHGGTLVTDLGVAGFSAEKHRPGLEQLTGPAHEASVEPGSYLERIFAGLPQTGMVVNSQHHQVLNRLGTGVARSAQAYDGTVEAIEIGGPAPRAVGVQWHPEVDWPSNAHSRRLLERFVDAARARENSGAAGWEAIA</sequence>
<evidence type="ECO:0000313" key="2">
    <source>
        <dbReference type="Proteomes" id="UP000616114"/>
    </source>
</evidence>
<keyword evidence="1" id="KW-0378">Hydrolase</keyword>
<name>A0A8J2TV17_9MICO</name>
<dbReference type="InterPro" id="IPR011697">
    <property type="entry name" value="Peptidase_C26"/>
</dbReference>
<organism evidence="1 2">
    <name type="scientific">Sediminivirga luteola</name>
    <dbReference type="NCBI Taxonomy" id="1774748"/>
    <lineage>
        <taxon>Bacteria</taxon>
        <taxon>Bacillati</taxon>
        <taxon>Actinomycetota</taxon>
        <taxon>Actinomycetes</taxon>
        <taxon>Micrococcales</taxon>
        <taxon>Brevibacteriaceae</taxon>
        <taxon>Sediminivirga</taxon>
    </lineage>
</organism>
<dbReference type="Proteomes" id="UP000616114">
    <property type="component" value="Unassembled WGS sequence"/>
</dbReference>
<dbReference type="GO" id="GO:0005829">
    <property type="term" value="C:cytosol"/>
    <property type="evidence" value="ECO:0007669"/>
    <property type="project" value="TreeGrafter"/>
</dbReference>
<protein>
    <submittedName>
        <fullName evidence="1">Gamma-glutamyl-gamma-aminobutyrate hydrolase</fullName>
    </submittedName>
</protein>
<reference evidence="1" key="2">
    <citation type="submission" date="2020-09" db="EMBL/GenBank/DDBJ databases">
        <authorList>
            <person name="Sun Q."/>
            <person name="Zhou Y."/>
        </authorList>
    </citation>
    <scope>NUCLEOTIDE SEQUENCE</scope>
    <source>
        <strain evidence="1">CGMCC 1.12785</strain>
    </source>
</reference>
<reference evidence="1" key="1">
    <citation type="journal article" date="2014" name="Int. J. Syst. Evol. Microbiol.">
        <title>Complete genome sequence of Corynebacterium casei LMG S-19264T (=DSM 44701T), isolated from a smear-ripened cheese.</title>
        <authorList>
            <consortium name="US DOE Joint Genome Institute (JGI-PGF)"/>
            <person name="Walter F."/>
            <person name="Albersmeier A."/>
            <person name="Kalinowski J."/>
            <person name="Ruckert C."/>
        </authorList>
    </citation>
    <scope>NUCLEOTIDE SEQUENCE</scope>
    <source>
        <strain evidence="1">CGMCC 1.12785</strain>
    </source>
</reference>
<dbReference type="PANTHER" id="PTHR43235">
    <property type="entry name" value="GLUTAMINE AMIDOTRANSFERASE PB2B2.05-RELATED"/>
    <property type="match status" value="1"/>
</dbReference>
<dbReference type="RefSeq" id="WP_229744836.1">
    <property type="nucleotide sequence ID" value="NZ_BMFY01000001.1"/>
</dbReference>